<keyword evidence="1" id="KW-1133">Transmembrane helix</keyword>
<dbReference type="EMBL" id="FQYK01000002">
    <property type="protein sequence ID" value="SHI60662.1"/>
    <property type="molecule type" value="Genomic_DNA"/>
</dbReference>
<proteinExistence type="predicted"/>
<gene>
    <name evidence="3" type="ORF">SAMN05216261_1264</name>
</gene>
<keyword evidence="4" id="KW-1185">Reference proteome</keyword>
<sequence length="117" mass="12842">MNLTQKMMRKIKKIGVLSFAKLQAFLGIIIGFILGIIYAFGGLIIDTLVTLDWMTSTETPGLSYGSVLAFGALIGMPLIFSCIGFFLGIIEASLYNFSTKWFGGLKLDIQYSIEARS</sequence>
<dbReference type="STRING" id="1178825.SAMN05216261_1264"/>
<organism evidence="3 4">
    <name type="scientific">Algibacter luteus</name>
    <dbReference type="NCBI Taxonomy" id="1178825"/>
    <lineage>
        <taxon>Bacteria</taxon>
        <taxon>Pseudomonadati</taxon>
        <taxon>Bacteroidota</taxon>
        <taxon>Flavobacteriia</taxon>
        <taxon>Flavobacteriales</taxon>
        <taxon>Flavobacteriaceae</taxon>
        <taxon>Algibacter</taxon>
    </lineage>
</organism>
<protein>
    <recommendedName>
        <fullName evidence="2">DUF3566 domain-containing protein</fullName>
    </recommendedName>
</protein>
<evidence type="ECO:0000313" key="4">
    <source>
        <dbReference type="Proteomes" id="UP000184396"/>
    </source>
</evidence>
<dbReference type="Proteomes" id="UP000184396">
    <property type="component" value="Unassembled WGS sequence"/>
</dbReference>
<reference evidence="3 4" key="1">
    <citation type="submission" date="2016-11" db="EMBL/GenBank/DDBJ databases">
        <authorList>
            <person name="Jaros S."/>
            <person name="Januszkiewicz K."/>
            <person name="Wedrychowicz H."/>
        </authorList>
    </citation>
    <scope>NUCLEOTIDE SEQUENCE [LARGE SCALE GENOMIC DNA]</scope>
    <source>
        <strain evidence="3 4">CGMCC 1.12213</strain>
    </source>
</reference>
<evidence type="ECO:0000259" key="2">
    <source>
        <dbReference type="Pfam" id="PF12089"/>
    </source>
</evidence>
<feature type="transmembrane region" description="Helical" evidence="1">
    <location>
        <begin position="21"/>
        <end position="45"/>
    </location>
</feature>
<dbReference type="OrthoDB" id="1494894at2"/>
<evidence type="ECO:0000313" key="3">
    <source>
        <dbReference type="EMBL" id="SHI60662.1"/>
    </source>
</evidence>
<dbReference type="eggNOG" id="ENOG503458Y">
    <property type="taxonomic scope" value="Bacteria"/>
</dbReference>
<keyword evidence="1" id="KW-0812">Transmembrane</keyword>
<evidence type="ECO:0000256" key="1">
    <source>
        <dbReference type="SAM" id="Phobius"/>
    </source>
</evidence>
<dbReference type="RefSeq" id="WP_019387403.1">
    <property type="nucleotide sequence ID" value="NZ_ALIH01000005.1"/>
</dbReference>
<feature type="domain" description="DUF3566" evidence="2">
    <location>
        <begin position="6"/>
        <end position="109"/>
    </location>
</feature>
<dbReference type="Pfam" id="PF12089">
    <property type="entry name" value="DUF3566"/>
    <property type="match status" value="1"/>
</dbReference>
<dbReference type="InterPro" id="IPR021949">
    <property type="entry name" value="DUF3566_TM"/>
</dbReference>
<dbReference type="AlphaFoldDB" id="A0A1M6CI08"/>
<feature type="transmembrane region" description="Helical" evidence="1">
    <location>
        <begin position="65"/>
        <end position="90"/>
    </location>
</feature>
<accession>A0A1M6CI08</accession>
<keyword evidence="1" id="KW-0472">Membrane</keyword>
<name>A0A1M6CI08_9FLAO</name>